<organism evidence="1 2">
    <name type="scientific">Rubripirellula tenax</name>
    <dbReference type="NCBI Taxonomy" id="2528015"/>
    <lineage>
        <taxon>Bacteria</taxon>
        <taxon>Pseudomonadati</taxon>
        <taxon>Planctomycetota</taxon>
        <taxon>Planctomycetia</taxon>
        <taxon>Pirellulales</taxon>
        <taxon>Pirellulaceae</taxon>
        <taxon>Rubripirellula</taxon>
    </lineage>
</organism>
<dbReference type="PANTHER" id="PTHR35894:SF1">
    <property type="entry name" value="PHOSPHORIBULOKINASE _ URIDINE KINASE FAMILY"/>
    <property type="match status" value="1"/>
</dbReference>
<evidence type="ECO:0008006" key="3">
    <source>
        <dbReference type="Google" id="ProtNLM"/>
    </source>
</evidence>
<proteinExistence type="predicted"/>
<protein>
    <recommendedName>
        <fullName evidence="3">AAA+ ATPase domain-containing protein</fullName>
    </recommendedName>
</protein>
<accession>A0A5C6ELD4</accession>
<evidence type="ECO:0000313" key="1">
    <source>
        <dbReference type="EMBL" id="TWU50533.1"/>
    </source>
</evidence>
<dbReference type="SUPFAM" id="SSF52540">
    <property type="entry name" value="P-loop containing nucleoside triphosphate hydrolases"/>
    <property type="match status" value="1"/>
</dbReference>
<reference evidence="1 2" key="1">
    <citation type="submission" date="2019-02" db="EMBL/GenBank/DDBJ databases">
        <title>Deep-cultivation of Planctomycetes and their phenomic and genomic characterization uncovers novel biology.</title>
        <authorList>
            <person name="Wiegand S."/>
            <person name="Jogler M."/>
            <person name="Boedeker C."/>
            <person name="Pinto D."/>
            <person name="Vollmers J."/>
            <person name="Rivas-Marin E."/>
            <person name="Kohn T."/>
            <person name="Peeters S.H."/>
            <person name="Heuer A."/>
            <person name="Rast P."/>
            <person name="Oberbeckmann S."/>
            <person name="Bunk B."/>
            <person name="Jeske O."/>
            <person name="Meyerdierks A."/>
            <person name="Storesund J.E."/>
            <person name="Kallscheuer N."/>
            <person name="Luecker S."/>
            <person name="Lage O.M."/>
            <person name="Pohl T."/>
            <person name="Merkel B.J."/>
            <person name="Hornburger P."/>
            <person name="Mueller R.-W."/>
            <person name="Bruemmer F."/>
            <person name="Labrenz M."/>
            <person name="Spormann A.M."/>
            <person name="Op Den Camp H."/>
            <person name="Overmann J."/>
            <person name="Amann R."/>
            <person name="Jetten M.S.M."/>
            <person name="Mascher T."/>
            <person name="Medema M.H."/>
            <person name="Devos D.P."/>
            <person name="Kaster A.-K."/>
            <person name="Ovreas L."/>
            <person name="Rohde M."/>
            <person name="Galperin M.Y."/>
            <person name="Jogler C."/>
        </authorList>
    </citation>
    <scope>NUCLEOTIDE SEQUENCE [LARGE SCALE GENOMIC DNA]</scope>
    <source>
        <strain evidence="1 2">Poly51</strain>
    </source>
</reference>
<name>A0A5C6ELD4_9BACT</name>
<gene>
    <name evidence="1" type="ORF">Poly51_38240</name>
</gene>
<dbReference type="InterPro" id="IPR027417">
    <property type="entry name" value="P-loop_NTPase"/>
</dbReference>
<dbReference type="OrthoDB" id="269280at2"/>
<dbReference type="InterPro" id="IPR052026">
    <property type="entry name" value="ExeA_AAA_ATPase_DNA-bind"/>
</dbReference>
<dbReference type="PANTHER" id="PTHR35894">
    <property type="entry name" value="GENERAL SECRETION PATHWAY PROTEIN A-RELATED"/>
    <property type="match status" value="1"/>
</dbReference>
<dbReference type="RefSeq" id="WP_146459262.1">
    <property type="nucleotide sequence ID" value="NZ_SJPW01000005.1"/>
</dbReference>
<dbReference type="AlphaFoldDB" id="A0A5C6ELD4"/>
<keyword evidence="2" id="KW-1185">Reference proteome</keyword>
<sequence length="266" mass="28327">MDYLTYWGLARRPFARDVHPFFFSGNSQREAIAGLGYFVAGSWNSALLVAPPRSGTTFLLEQLTQARGFGDCAAEVVLTSGTHCRSDKNRVTRELAKAVGAEIVDGSDPVHAINRAIDATSRAGIRTVWLVDKCDAATATLARDLVMADGDLSVVMATEPGFVGNLSSAFGRCCMQIEVEPIDVAETFDYIASALEHAGLTAKPSQPGTFTDTSVVRMHEIAEGRMAALAHVAELALQHAAAIRSHRITTGIVESAITEMQSSAAA</sequence>
<dbReference type="Proteomes" id="UP000318288">
    <property type="component" value="Unassembled WGS sequence"/>
</dbReference>
<comment type="caution">
    <text evidence="1">The sequence shown here is derived from an EMBL/GenBank/DDBJ whole genome shotgun (WGS) entry which is preliminary data.</text>
</comment>
<evidence type="ECO:0000313" key="2">
    <source>
        <dbReference type="Proteomes" id="UP000318288"/>
    </source>
</evidence>
<dbReference type="EMBL" id="SJPW01000005">
    <property type="protein sequence ID" value="TWU50533.1"/>
    <property type="molecule type" value="Genomic_DNA"/>
</dbReference>